<proteinExistence type="predicted"/>
<dbReference type="Proteomes" id="UP000796880">
    <property type="component" value="Unassembled WGS sequence"/>
</dbReference>
<dbReference type="SUPFAM" id="SSF49503">
    <property type="entry name" value="Cupredoxins"/>
    <property type="match status" value="1"/>
</dbReference>
<name>A0A8K0DV94_9ROSA</name>
<accession>A0A8K0DV94</accession>
<evidence type="ECO:0000313" key="4">
    <source>
        <dbReference type="Proteomes" id="UP000796880"/>
    </source>
</evidence>
<feature type="domain" description="Phytocyanin" evidence="2">
    <location>
        <begin position="56"/>
        <end position="170"/>
    </location>
</feature>
<dbReference type="AlphaFoldDB" id="A0A8K0DV94"/>
<evidence type="ECO:0000256" key="1">
    <source>
        <dbReference type="SAM" id="SignalP"/>
    </source>
</evidence>
<dbReference type="PROSITE" id="PS51485">
    <property type="entry name" value="PHYTOCYANIN"/>
    <property type="match status" value="1"/>
</dbReference>
<dbReference type="Pfam" id="PF02298">
    <property type="entry name" value="Cu_bind_like"/>
    <property type="match status" value="1"/>
</dbReference>
<comment type="caution">
    <text evidence="3">The sequence shown here is derived from an EMBL/GenBank/DDBJ whole genome shotgun (WGS) entry which is preliminary data.</text>
</comment>
<organism evidence="3 4">
    <name type="scientific">Rhamnella rubrinervis</name>
    <dbReference type="NCBI Taxonomy" id="2594499"/>
    <lineage>
        <taxon>Eukaryota</taxon>
        <taxon>Viridiplantae</taxon>
        <taxon>Streptophyta</taxon>
        <taxon>Embryophyta</taxon>
        <taxon>Tracheophyta</taxon>
        <taxon>Spermatophyta</taxon>
        <taxon>Magnoliopsida</taxon>
        <taxon>eudicotyledons</taxon>
        <taxon>Gunneridae</taxon>
        <taxon>Pentapetalae</taxon>
        <taxon>rosids</taxon>
        <taxon>fabids</taxon>
        <taxon>Rosales</taxon>
        <taxon>Rhamnaceae</taxon>
        <taxon>rhamnoid group</taxon>
        <taxon>Rhamneae</taxon>
        <taxon>Rhamnella</taxon>
    </lineage>
</organism>
<dbReference type="EMBL" id="VOIH02000010">
    <property type="protein sequence ID" value="KAF3435361.1"/>
    <property type="molecule type" value="Genomic_DNA"/>
</dbReference>
<feature type="chain" id="PRO_5035441783" description="Phytocyanin domain-containing protein" evidence="1">
    <location>
        <begin position="26"/>
        <end position="175"/>
    </location>
</feature>
<evidence type="ECO:0000259" key="2">
    <source>
        <dbReference type="PROSITE" id="PS51485"/>
    </source>
</evidence>
<sequence>MGFTFAQWGYITLLVACTLTGSCMANKSWPGYSSNYTSGWGHRQVYHHPNKTDAPNKISVGGSENWHFGFNYSEWALKNGPFYLNDILVFKYDPPKNDSHPHSVYLLPDLKSFKSCNFSHARMLASTTQGGDEGFEFALKSWQPYYFACGESNGVHCNLGGMKFMVMPALRGWNF</sequence>
<keyword evidence="1" id="KW-0732">Signal</keyword>
<reference evidence="3" key="1">
    <citation type="submission" date="2020-03" db="EMBL/GenBank/DDBJ databases">
        <title>A high-quality chromosome-level genome assembly of a woody plant with both climbing and erect habits, Rhamnella rubrinervis.</title>
        <authorList>
            <person name="Lu Z."/>
            <person name="Yang Y."/>
            <person name="Zhu X."/>
            <person name="Sun Y."/>
        </authorList>
    </citation>
    <scope>NUCLEOTIDE SEQUENCE</scope>
    <source>
        <strain evidence="3">BYM</strain>
        <tissue evidence="3">Leaf</tissue>
    </source>
</reference>
<protein>
    <recommendedName>
        <fullName evidence="2">Phytocyanin domain-containing protein</fullName>
    </recommendedName>
</protein>
<dbReference type="OrthoDB" id="1839683at2759"/>
<dbReference type="Gene3D" id="2.60.40.420">
    <property type="entry name" value="Cupredoxins - blue copper proteins"/>
    <property type="match status" value="1"/>
</dbReference>
<gene>
    <name evidence="3" type="ORF">FNV43_RR22450</name>
</gene>
<dbReference type="PANTHER" id="PTHR34052:SF1">
    <property type="entry name" value="OS06G0216700 PROTEIN"/>
    <property type="match status" value="1"/>
</dbReference>
<dbReference type="PANTHER" id="PTHR34052">
    <property type="entry name" value="GLYCINE-RICH PROTEIN-LIKE"/>
    <property type="match status" value="1"/>
</dbReference>
<dbReference type="GO" id="GO:0009055">
    <property type="term" value="F:electron transfer activity"/>
    <property type="evidence" value="ECO:0007669"/>
    <property type="project" value="InterPro"/>
</dbReference>
<evidence type="ECO:0000313" key="3">
    <source>
        <dbReference type="EMBL" id="KAF3435361.1"/>
    </source>
</evidence>
<dbReference type="InterPro" id="IPR008972">
    <property type="entry name" value="Cupredoxin"/>
</dbReference>
<feature type="signal peptide" evidence="1">
    <location>
        <begin position="1"/>
        <end position="25"/>
    </location>
</feature>
<keyword evidence="4" id="KW-1185">Reference proteome</keyword>
<dbReference type="InterPro" id="IPR003245">
    <property type="entry name" value="Phytocyanin_dom"/>
</dbReference>